<gene>
    <name evidence="2" type="ORF">Q5P01_019209</name>
</gene>
<feature type="region of interest" description="Disordered" evidence="1">
    <location>
        <begin position="113"/>
        <end position="176"/>
    </location>
</feature>
<dbReference type="AlphaFoldDB" id="A0AA88S4L0"/>
<evidence type="ECO:0000313" key="3">
    <source>
        <dbReference type="Proteomes" id="UP001187415"/>
    </source>
</evidence>
<comment type="caution">
    <text evidence="2">The sequence shown here is derived from an EMBL/GenBank/DDBJ whole genome shotgun (WGS) entry which is preliminary data.</text>
</comment>
<name>A0AA88S4L0_CHASR</name>
<feature type="compositionally biased region" description="Polar residues" evidence="1">
    <location>
        <begin position="166"/>
        <end position="176"/>
    </location>
</feature>
<feature type="compositionally biased region" description="Low complexity" evidence="1">
    <location>
        <begin position="121"/>
        <end position="133"/>
    </location>
</feature>
<reference evidence="2" key="1">
    <citation type="submission" date="2023-07" db="EMBL/GenBank/DDBJ databases">
        <title>Chromosome-level Genome Assembly of Striped Snakehead (Channa striata).</title>
        <authorList>
            <person name="Liu H."/>
        </authorList>
    </citation>
    <scope>NUCLEOTIDE SEQUENCE</scope>
    <source>
        <strain evidence="2">Gz</strain>
        <tissue evidence="2">Muscle</tissue>
    </source>
</reference>
<dbReference type="EMBL" id="JAUPFM010000015">
    <property type="protein sequence ID" value="KAK2828175.1"/>
    <property type="molecule type" value="Genomic_DNA"/>
</dbReference>
<dbReference type="Proteomes" id="UP001187415">
    <property type="component" value="Unassembled WGS sequence"/>
</dbReference>
<protein>
    <submittedName>
        <fullName evidence="2">Uncharacterized protein</fullName>
    </submittedName>
</protein>
<proteinExistence type="predicted"/>
<keyword evidence="3" id="KW-1185">Reference proteome</keyword>
<evidence type="ECO:0000256" key="1">
    <source>
        <dbReference type="SAM" id="MobiDB-lite"/>
    </source>
</evidence>
<accession>A0AA88S4L0</accession>
<organism evidence="2 3">
    <name type="scientific">Channa striata</name>
    <name type="common">Snakehead murrel</name>
    <name type="synonym">Ophicephalus striatus</name>
    <dbReference type="NCBI Taxonomy" id="64152"/>
    <lineage>
        <taxon>Eukaryota</taxon>
        <taxon>Metazoa</taxon>
        <taxon>Chordata</taxon>
        <taxon>Craniata</taxon>
        <taxon>Vertebrata</taxon>
        <taxon>Euteleostomi</taxon>
        <taxon>Actinopterygii</taxon>
        <taxon>Neopterygii</taxon>
        <taxon>Teleostei</taxon>
        <taxon>Neoteleostei</taxon>
        <taxon>Acanthomorphata</taxon>
        <taxon>Anabantaria</taxon>
        <taxon>Anabantiformes</taxon>
        <taxon>Channoidei</taxon>
        <taxon>Channidae</taxon>
        <taxon>Channa</taxon>
    </lineage>
</organism>
<evidence type="ECO:0000313" key="2">
    <source>
        <dbReference type="EMBL" id="KAK2828175.1"/>
    </source>
</evidence>
<sequence>MAVTSTPSVKDRLHRLHFSDQVLTSVCVHHPSLSSHRGPLLQACNLLLTTSSGSPAIDFHYLSPLAPLAARRQVPQVDLCCPLLHLPAYHTPAVSGTCKYHATWGSWLQVPDEKQMPKQASSPRPRTPTETPTHSPPHPTETSIHARTSSPPPPLPVRLPRGGQGCSSFMNGTGAS</sequence>